<comment type="subcellular location">
    <subcellularLocation>
        <location evidence="1">Membrane</location>
    </subcellularLocation>
</comment>
<keyword evidence="9" id="KW-1185">Reference proteome</keyword>
<reference evidence="8 9" key="2">
    <citation type="submission" date="2019-04" db="EMBL/GenBank/DDBJ databases">
        <title>The genome sequence of big-headed turtle.</title>
        <authorList>
            <person name="Gong S."/>
        </authorList>
    </citation>
    <scope>NUCLEOTIDE SEQUENCE [LARGE SCALE GENOMIC DNA]</scope>
    <source>
        <strain evidence="8">DO16091913</strain>
        <tissue evidence="8">Muscle</tissue>
    </source>
</reference>
<accession>A0A4D9EGH8</accession>
<dbReference type="GO" id="GO:0005581">
    <property type="term" value="C:collagen trimer"/>
    <property type="evidence" value="ECO:0007669"/>
    <property type="project" value="UniProtKB-KW"/>
</dbReference>
<protein>
    <submittedName>
        <fullName evidence="8">Collagen alpha-2(I) chain-like</fullName>
    </submittedName>
</protein>
<dbReference type="InterPro" id="IPR036179">
    <property type="entry name" value="Ig-like_dom_sf"/>
</dbReference>
<evidence type="ECO:0000256" key="5">
    <source>
        <dbReference type="SAM" id="MobiDB-lite"/>
    </source>
</evidence>
<sequence length="321" mass="37024">MILKINFRGIFLAKCLVVLFSCIKGSANEAPKAYGIQNGSVFLNIPDFKVEKRHEISWFKITSLLVKVKNSTVKHYRDIEKYMMFLNGTLKIDRLVEEDSGNYNVKVYDDRGQLQVEKYLILNVQEIVSKPEIKWICSEKLIKVICEVKQKNKPALHLLQNNRMLSVNGPIYTNGTWKIEYPPKARILTAKFQCEVKNDVSKRTDDQEIKCSGPLDIVLIGSIAGGSVVFIIFLALLIYCIRKNRAERYEEQDDETPMQIRQVGDELKYQELPQSPVHAPQKQPCQQQRPPPQSQTLYQVVPPRPRPRTQLKSPSHMKERP</sequence>
<feature type="chain" id="PRO_5020026415" evidence="7">
    <location>
        <begin position="28"/>
        <end position="321"/>
    </location>
</feature>
<evidence type="ECO:0000256" key="3">
    <source>
        <dbReference type="ARBA" id="ARBA00023136"/>
    </source>
</evidence>
<dbReference type="EMBL" id="QXTE01000042">
    <property type="protein sequence ID" value="TFK10331.1"/>
    <property type="molecule type" value="Genomic_DNA"/>
</dbReference>
<keyword evidence="3 6" id="KW-0472">Membrane</keyword>
<keyword evidence="6" id="KW-1133">Transmembrane helix</keyword>
<proteinExistence type="predicted"/>
<dbReference type="GO" id="GO:0016020">
    <property type="term" value="C:membrane"/>
    <property type="evidence" value="ECO:0007669"/>
    <property type="project" value="UniProtKB-SubCell"/>
</dbReference>
<evidence type="ECO:0000256" key="1">
    <source>
        <dbReference type="ARBA" id="ARBA00004370"/>
    </source>
</evidence>
<organism evidence="8 9">
    <name type="scientific">Platysternon megacephalum</name>
    <name type="common">big-headed turtle</name>
    <dbReference type="NCBI Taxonomy" id="55544"/>
    <lineage>
        <taxon>Eukaryota</taxon>
        <taxon>Metazoa</taxon>
        <taxon>Chordata</taxon>
        <taxon>Craniata</taxon>
        <taxon>Vertebrata</taxon>
        <taxon>Euteleostomi</taxon>
        <taxon>Archelosauria</taxon>
        <taxon>Testudinata</taxon>
        <taxon>Testudines</taxon>
        <taxon>Cryptodira</taxon>
        <taxon>Durocryptodira</taxon>
        <taxon>Testudinoidea</taxon>
        <taxon>Platysternidae</taxon>
        <taxon>Platysternon</taxon>
    </lineage>
</organism>
<dbReference type="Gene3D" id="2.60.40.10">
    <property type="entry name" value="Immunoglobulins"/>
    <property type="match status" value="2"/>
</dbReference>
<reference evidence="8 9" key="1">
    <citation type="submission" date="2019-04" db="EMBL/GenBank/DDBJ databases">
        <title>Draft genome of the big-headed turtle Platysternon megacephalum.</title>
        <authorList>
            <person name="Gong S."/>
        </authorList>
    </citation>
    <scope>NUCLEOTIDE SEQUENCE [LARGE SCALE GENOMIC DNA]</scope>
    <source>
        <strain evidence="8">DO16091913</strain>
        <tissue evidence="8">Muscle</tissue>
    </source>
</reference>
<keyword evidence="8" id="KW-0176">Collagen</keyword>
<dbReference type="InterPro" id="IPR015631">
    <property type="entry name" value="CD2/SLAM_rcpt"/>
</dbReference>
<dbReference type="PANTHER" id="PTHR12080:SF54">
    <property type="entry name" value="T-CELL SURFACE ANTIGEN CD2"/>
    <property type="match status" value="1"/>
</dbReference>
<evidence type="ECO:0000313" key="9">
    <source>
        <dbReference type="Proteomes" id="UP000297703"/>
    </source>
</evidence>
<dbReference type="PRINTS" id="PR01870">
    <property type="entry name" value="CD2ANTIGEN"/>
</dbReference>
<dbReference type="SUPFAM" id="SSF48726">
    <property type="entry name" value="Immunoglobulin"/>
    <property type="match status" value="2"/>
</dbReference>
<evidence type="ECO:0000256" key="2">
    <source>
        <dbReference type="ARBA" id="ARBA00022729"/>
    </source>
</evidence>
<keyword evidence="4" id="KW-0325">Glycoprotein</keyword>
<feature type="signal peptide" evidence="7">
    <location>
        <begin position="1"/>
        <end position="27"/>
    </location>
</feature>
<feature type="region of interest" description="Disordered" evidence="5">
    <location>
        <begin position="269"/>
        <end position="321"/>
    </location>
</feature>
<dbReference type="InterPro" id="IPR013783">
    <property type="entry name" value="Ig-like_fold"/>
</dbReference>
<dbReference type="Proteomes" id="UP000297703">
    <property type="component" value="Unassembled WGS sequence"/>
</dbReference>
<name>A0A4D9EGH8_9SAUR</name>
<comment type="caution">
    <text evidence="8">The sequence shown here is derived from an EMBL/GenBank/DDBJ whole genome shotgun (WGS) entry which is preliminary data.</text>
</comment>
<dbReference type="AlphaFoldDB" id="A0A4D9EGH8"/>
<keyword evidence="2 7" id="KW-0732">Signal</keyword>
<dbReference type="PANTHER" id="PTHR12080">
    <property type="entry name" value="SIGNALING LYMPHOCYTIC ACTIVATION MOLECULE"/>
    <property type="match status" value="1"/>
</dbReference>
<evidence type="ECO:0000256" key="6">
    <source>
        <dbReference type="SAM" id="Phobius"/>
    </source>
</evidence>
<dbReference type="OrthoDB" id="8439544at2759"/>
<feature type="transmembrane region" description="Helical" evidence="6">
    <location>
        <begin position="217"/>
        <end position="241"/>
    </location>
</feature>
<evidence type="ECO:0000313" key="8">
    <source>
        <dbReference type="EMBL" id="TFK10331.1"/>
    </source>
</evidence>
<keyword evidence="6" id="KW-0812">Transmembrane</keyword>
<evidence type="ECO:0000256" key="7">
    <source>
        <dbReference type="SAM" id="SignalP"/>
    </source>
</evidence>
<evidence type="ECO:0000256" key="4">
    <source>
        <dbReference type="ARBA" id="ARBA00023180"/>
    </source>
</evidence>
<dbReference type="STRING" id="55544.A0A4D9EGH8"/>
<gene>
    <name evidence="8" type="ORF">DR999_PMT06587</name>
</gene>
<dbReference type="InterPro" id="IPR015632">
    <property type="entry name" value="CD2"/>
</dbReference>